<evidence type="ECO:0000256" key="1">
    <source>
        <dbReference type="ARBA" id="ARBA00004651"/>
    </source>
</evidence>
<dbReference type="RefSeq" id="WP_229576836.1">
    <property type="nucleotide sequence ID" value="NZ_CP128477.1"/>
</dbReference>
<geneLocation type="plasmid" evidence="7">
    <name>unnamed</name>
</geneLocation>
<dbReference type="PANTHER" id="PTHR30086:SF20">
    <property type="entry name" value="ARGININE EXPORTER PROTEIN ARGO-RELATED"/>
    <property type="match status" value="1"/>
</dbReference>
<reference evidence="7 8" key="1">
    <citation type="submission" date="2022-03" db="EMBL/GenBank/DDBJ databases">
        <title>Rhizobium SSM4.3 sp. nov., isolated from Sediment (Gouqi Island).</title>
        <authorList>
            <person name="Chen G."/>
        </authorList>
    </citation>
    <scope>NUCLEOTIDE SEQUENCE [LARGE SCALE GENOMIC DNA]</scope>
    <source>
        <strain evidence="7 8">SSM4.3</strain>
        <plasmid evidence="7">unnamed</plasmid>
    </source>
</reference>
<keyword evidence="8" id="KW-1185">Reference proteome</keyword>
<dbReference type="InterPro" id="IPR001123">
    <property type="entry name" value="LeuE-type"/>
</dbReference>
<dbReference type="PANTHER" id="PTHR30086">
    <property type="entry name" value="ARGININE EXPORTER PROTEIN ARGO"/>
    <property type="match status" value="1"/>
</dbReference>
<dbReference type="Proteomes" id="UP001522662">
    <property type="component" value="Unassembled WGS sequence"/>
</dbReference>
<evidence type="ECO:0000256" key="5">
    <source>
        <dbReference type="ARBA" id="ARBA00023136"/>
    </source>
</evidence>
<keyword evidence="5 6" id="KW-0472">Membrane</keyword>
<comment type="subcellular location">
    <subcellularLocation>
        <location evidence="1">Cell membrane</location>
        <topology evidence="1">Multi-pass membrane protein</topology>
    </subcellularLocation>
</comment>
<evidence type="ECO:0000256" key="6">
    <source>
        <dbReference type="SAM" id="Phobius"/>
    </source>
</evidence>
<keyword evidence="3 6" id="KW-0812">Transmembrane</keyword>
<dbReference type="Pfam" id="PF01810">
    <property type="entry name" value="LysE"/>
    <property type="match status" value="1"/>
</dbReference>
<keyword evidence="4 6" id="KW-1133">Transmembrane helix</keyword>
<organism evidence="7 8">
    <name type="scientific">Peteryoungia algae</name>
    <dbReference type="NCBI Taxonomy" id="2919917"/>
    <lineage>
        <taxon>Bacteria</taxon>
        <taxon>Pseudomonadati</taxon>
        <taxon>Pseudomonadota</taxon>
        <taxon>Alphaproteobacteria</taxon>
        <taxon>Hyphomicrobiales</taxon>
        <taxon>Rhizobiaceae</taxon>
        <taxon>Peteryoungia</taxon>
    </lineage>
</organism>
<accession>A0ABT0D046</accession>
<protein>
    <submittedName>
        <fullName evidence="7">LysE family translocator</fullName>
    </submittedName>
</protein>
<feature type="transmembrane region" description="Helical" evidence="6">
    <location>
        <begin position="72"/>
        <end position="90"/>
    </location>
</feature>
<evidence type="ECO:0000256" key="3">
    <source>
        <dbReference type="ARBA" id="ARBA00022692"/>
    </source>
</evidence>
<keyword evidence="7" id="KW-0614">Plasmid</keyword>
<comment type="caution">
    <text evidence="7">The sequence shown here is derived from an EMBL/GenBank/DDBJ whole genome shotgun (WGS) entry which is preliminary data.</text>
</comment>
<keyword evidence="2" id="KW-1003">Cell membrane</keyword>
<feature type="transmembrane region" description="Helical" evidence="6">
    <location>
        <begin position="39"/>
        <end position="65"/>
    </location>
</feature>
<dbReference type="EMBL" id="JALAYX010000002">
    <property type="protein sequence ID" value="MCJ8238766.1"/>
    <property type="molecule type" value="Genomic_DNA"/>
</dbReference>
<evidence type="ECO:0000256" key="4">
    <source>
        <dbReference type="ARBA" id="ARBA00022989"/>
    </source>
</evidence>
<sequence length="211" mass="22446">MPQLTWILFAVVATTFLVVPGRSKRKVLSYALAHGKKSAFATIPGVALGSMFAAASTLALCWAVISVSQTAFTVLQWIGLACLLLFSLGLSRAPAGSEPIADNDNLPEEKPLRVIAHCFQSESRDPRASLVVAALLPQFLTPASPFLAQAVTLGSIFVLLSALTCLPYALFAERLRKTIKKHAVRRTVNRSGGTVLIAAKAVTAGYRKIAA</sequence>
<feature type="transmembrane region" description="Helical" evidence="6">
    <location>
        <begin position="146"/>
        <end position="171"/>
    </location>
</feature>
<evidence type="ECO:0000313" key="7">
    <source>
        <dbReference type="EMBL" id="MCJ8238766.1"/>
    </source>
</evidence>
<gene>
    <name evidence="7" type="ORF">MKJ03_10530</name>
</gene>
<proteinExistence type="predicted"/>
<evidence type="ECO:0000256" key="2">
    <source>
        <dbReference type="ARBA" id="ARBA00022475"/>
    </source>
</evidence>
<name>A0ABT0D046_9HYPH</name>
<evidence type="ECO:0000313" key="8">
    <source>
        <dbReference type="Proteomes" id="UP001522662"/>
    </source>
</evidence>